<protein>
    <recommendedName>
        <fullName evidence="3">Secreted protein</fullName>
    </recommendedName>
</protein>
<proteinExistence type="predicted"/>
<evidence type="ECO:0008006" key="3">
    <source>
        <dbReference type="Google" id="ProtNLM"/>
    </source>
</evidence>
<dbReference type="EMBL" id="JAGTJR010000070">
    <property type="protein sequence ID" value="KAH7018720.1"/>
    <property type="molecule type" value="Genomic_DNA"/>
</dbReference>
<gene>
    <name evidence="1" type="ORF">B0J12DRAFT_416347</name>
</gene>
<name>A0ABQ8FSB0_9PEZI</name>
<accession>A0ABQ8FSB0</accession>
<reference evidence="1 2" key="1">
    <citation type="journal article" date="2021" name="Nat. Commun.">
        <title>Genetic determinants of endophytism in the Arabidopsis root mycobiome.</title>
        <authorList>
            <person name="Mesny F."/>
            <person name="Miyauchi S."/>
            <person name="Thiergart T."/>
            <person name="Pickel B."/>
            <person name="Atanasova L."/>
            <person name="Karlsson M."/>
            <person name="Huettel B."/>
            <person name="Barry K.W."/>
            <person name="Haridas S."/>
            <person name="Chen C."/>
            <person name="Bauer D."/>
            <person name="Andreopoulos W."/>
            <person name="Pangilinan J."/>
            <person name="LaButti K."/>
            <person name="Riley R."/>
            <person name="Lipzen A."/>
            <person name="Clum A."/>
            <person name="Drula E."/>
            <person name="Henrissat B."/>
            <person name="Kohler A."/>
            <person name="Grigoriev I.V."/>
            <person name="Martin F.M."/>
            <person name="Hacquard S."/>
        </authorList>
    </citation>
    <scope>NUCLEOTIDE SEQUENCE [LARGE SCALE GENOMIC DNA]</scope>
    <source>
        <strain evidence="1 2">MPI-SDFR-AT-0080</strain>
    </source>
</reference>
<evidence type="ECO:0000313" key="2">
    <source>
        <dbReference type="Proteomes" id="UP000774617"/>
    </source>
</evidence>
<evidence type="ECO:0000313" key="1">
    <source>
        <dbReference type="EMBL" id="KAH7018720.1"/>
    </source>
</evidence>
<comment type="caution">
    <text evidence="1">The sequence shown here is derived from an EMBL/GenBank/DDBJ whole genome shotgun (WGS) entry which is preliminary data.</text>
</comment>
<keyword evidence="2" id="KW-1185">Reference proteome</keyword>
<sequence length="108" mass="12120">MSLSIWIESWLVGRAVSSFSFSVSAFRIAGSSSILQRELIAFVAFSSFAKGENGSRDERRYRCTIYMYGNFLLQTSIGHDIFFLLTFFSAVSHRAMAMGLLLLTLASR</sequence>
<dbReference type="Proteomes" id="UP000774617">
    <property type="component" value="Unassembled WGS sequence"/>
</dbReference>
<organism evidence="1 2">
    <name type="scientific">Macrophomina phaseolina</name>
    <dbReference type="NCBI Taxonomy" id="35725"/>
    <lineage>
        <taxon>Eukaryota</taxon>
        <taxon>Fungi</taxon>
        <taxon>Dikarya</taxon>
        <taxon>Ascomycota</taxon>
        <taxon>Pezizomycotina</taxon>
        <taxon>Dothideomycetes</taxon>
        <taxon>Dothideomycetes incertae sedis</taxon>
        <taxon>Botryosphaeriales</taxon>
        <taxon>Botryosphaeriaceae</taxon>
        <taxon>Macrophomina</taxon>
    </lineage>
</organism>